<evidence type="ECO:0000313" key="3">
    <source>
        <dbReference type="Proteomes" id="UP000807025"/>
    </source>
</evidence>
<accession>A0A9P6A159</accession>
<reference evidence="2" key="1">
    <citation type="submission" date="2020-11" db="EMBL/GenBank/DDBJ databases">
        <authorList>
            <consortium name="DOE Joint Genome Institute"/>
            <person name="Ahrendt S."/>
            <person name="Riley R."/>
            <person name="Andreopoulos W."/>
            <person name="Labutti K."/>
            <person name="Pangilinan J."/>
            <person name="Ruiz-Duenas F.J."/>
            <person name="Barrasa J.M."/>
            <person name="Sanchez-Garcia M."/>
            <person name="Camarero S."/>
            <person name="Miyauchi S."/>
            <person name="Serrano A."/>
            <person name="Linde D."/>
            <person name="Babiker R."/>
            <person name="Drula E."/>
            <person name="Ayuso-Fernandez I."/>
            <person name="Pacheco R."/>
            <person name="Padilla G."/>
            <person name="Ferreira P."/>
            <person name="Barriuso J."/>
            <person name="Kellner H."/>
            <person name="Castanera R."/>
            <person name="Alfaro M."/>
            <person name="Ramirez L."/>
            <person name="Pisabarro A.G."/>
            <person name="Kuo A."/>
            <person name="Tritt A."/>
            <person name="Lipzen A."/>
            <person name="He G."/>
            <person name="Yan M."/>
            <person name="Ng V."/>
            <person name="Cullen D."/>
            <person name="Martin F."/>
            <person name="Rosso M.-N."/>
            <person name="Henrissat B."/>
            <person name="Hibbett D."/>
            <person name="Martinez A.T."/>
            <person name="Grigoriev I.V."/>
        </authorList>
    </citation>
    <scope>NUCLEOTIDE SEQUENCE</scope>
    <source>
        <strain evidence="2">ATCC 90797</strain>
    </source>
</reference>
<proteinExistence type="predicted"/>
<dbReference type="Proteomes" id="UP000807025">
    <property type="component" value="Unassembled WGS sequence"/>
</dbReference>
<keyword evidence="1" id="KW-0812">Transmembrane</keyword>
<keyword evidence="1" id="KW-0472">Membrane</keyword>
<dbReference type="EMBL" id="MU154538">
    <property type="protein sequence ID" value="KAF9498267.1"/>
    <property type="molecule type" value="Genomic_DNA"/>
</dbReference>
<feature type="transmembrane region" description="Helical" evidence="1">
    <location>
        <begin position="19"/>
        <end position="39"/>
    </location>
</feature>
<evidence type="ECO:0000313" key="2">
    <source>
        <dbReference type="EMBL" id="KAF9498267.1"/>
    </source>
</evidence>
<comment type="caution">
    <text evidence="2">The sequence shown here is derived from an EMBL/GenBank/DDBJ whole genome shotgun (WGS) entry which is preliminary data.</text>
</comment>
<protein>
    <submittedName>
        <fullName evidence="2">Uncharacterized protein</fullName>
    </submittedName>
</protein>
<dbReference type="AlphaFoldDB" id="A0A9P6A159"/>
<evidence type="ECO:0000256" key="1">
    <source>
        <dbReference type="SAM" id="Phobius"/>
    </source>
</evidence>
<sequence length="141" mass="16070">MNIIAPNLNGCFSAPRSNIVFLAFLGLVVWETLVMILLLSRGVRHFGHVSNGFLLRVYQNGKNRFECATLCEPQKLTALCEHFPLSSLLHKDRHPSNGTCMSYERHIRLRSRNLLLTISRRAPTYSYRTPLYPLITLSVLA</sequence>
<gene>
    <name evidence="2" type="ORF">BDN71DRAFT_415208</name>
</gene>
<keyword evidence="3" id="KW-1185">Reference proteome</keyword>
<keyword evidence="1" id="KW-1133">Transmembrane helix</keyword>
<organism evidence="2 3">
    <name type="scientific">Pleurotus eryngii</name>
    <name type="common">Boletus of the steppes</name>
    <dbReference type="NCBI Taxonomy" id="5323"/>
    <lineage>
        <taxon>Eukaryota</taxon>
        <taxon>Fungi</taxon>
        <taxon>Dikarya</taxon>
        <taxon>Basidiomycota</taxon>
        <taxon>Agaricomycotina</taxon>
        <taxon>Agaricomycetes</taxon>
        <taxon>Agaricomycetidae</taxon>
        <taxon>Agaricales</taxon>
        <taxon>Pleurotineae</taxon>
        <taxon>Pleurotaceae</taxon>
        <taxon>Pleurotus</taxon>
    </lineage>
</organism>
<dbReference type="OrthoDB" id="3065813at2759"/>
<name>A0A9P6A159_PLEER</name>